<evidence type="ECO:0000313" key="2">
    <source>
        <dbReference type="EMBL" id="OQR41892.1"/>
    </source>
</evidence>
<protein>
    <submittedName>
        <fullName evidence="2">Uncharacterized protein</fullName>
    </submittedName>
</protein>
<accession>A0A1V9VCY6</accession>
<keyword evidence="1" id="KW-0175">Coiled coil</keyword>
<dbReference type="RefSeq" id="WP_066155257.1">
    <property type="nucleotide sequence ID" value="NZ_CP026655.1"/>
</dbReference>
<dbReference type="InterPro" id="IPR013502">
    <property type="entry name" value="Uncharacterised_AF0941"/>
</dbReference>
<gene>
    <name evidence="2" type="ORF">AS859_03045</name>
    <name evidence="3" type="ORF">NGX11_06795</name>
</gene>
<dbReference type="Proteomes" id="UP001164100">
    <property type="component" value="Chromosome"/>
</dbReference>
<dbReference type="AlphaFoldDB" id="A0A1V9VCY6"/>
<evidence type="ECO:0000313" key="4">
    <source>
        <dbReference type="Proteomes" id="UP000192599"/>
    </source>
</evidence>
<reference evidence="3" key="2">
    <citation type="journal article" date="2022" name="Front. Microbiol.">
        <title>Species classification and novel plasmid identifications in Arcobacter cryaerophilus and Arcobacter cryaerophilus-like organisms.</title>
        <authorList>
            <person name="Zhou G."/>
            <person name="Wang M."/>
            <person name="Wang H."/>
            <person name="Chen X."/>
            <person name="Gu Y."/>
            <person name="Shao Z."/>
            <person name="Zhang J."/>
            <person name="Zhang M."/>
        </authorList>
    </citation>
    <scope>NUCLEOTIDE SEQUENCE</scope>
    <source>
        <strain evidence="3">ICDCAC48</strain>
    </source>
</reference>
<evidence type="ECO:0000256" key="1">
    <source>
        <dbReference type="SAM" id="Coils"/>
    </source>
</evidence>
<dbReference type="EMBL" id="CP099556">
    <property type="protein sequence ID" value="UYF42615.1"/>
    <property type="molecule type" value="Genomic_DNA"/>
</dbReference>
<reference evidence="2 4" key="1">
    <citation type="submission" date="2017-04" db="EMBL/GenBank/DDBJ databases">
        <title>Accumulation and expression of multiple antibiotic resistance genes in Arcobacter cryaerophilus that thrives in sewage.</title>
        <authorList>
            <person name="Millar J.A."/>
            <person name="Raghavan R."/>
        </authorList>
    </citation>
    <scope>NUCLEOTIDE SEQUENCE [LARGE SCALE GENOMIC DNA]</scope>
    <source>
        <strain evidence="2 4">AZT-1</strain>
    </source>
</reference>
<sequence>MSIQKELKEIINNEVLVEIEDHIDDIFEIIAAKKDTPELKEELENMQEMKKDFEELLKDLEAGEIDDEEAQEIYDEIVDMLEGSNED</sequence>
<evidence type="ECO:0000313" key="3">
    <source>
        <dbReference type="EMBL" id="UYF42615.1"/>
    </source>
</evidence>
<proteinExistence type="predicted"/>
<dbReference type="EMBL" id="LNTC01000022">
    <property type="protein sequence ID" value="OQR41892.1"/>
    <property type="molecule type" value="Genomic_DNA"/>
</dbReference>
<organism evidence="2 4">
    <name type="scientific">Aliarcobacter cryaerophilus</name>
    <dbReference type="NCBI Taxonomy" id="28198"/>
    <lineage>
        <taxon>Bacteria</taxon>
        <taxon>Pseudomonadati</taxon>
        <taxon>Campylobacterota</taxon>
        <taxon>Epsilonproteobacteria</taxon>
        <taxon>Campylobacterales</taxon>
        <taxon>Arcobacteraceae</taxon>
        <taxon>Aliarcobacter</taxon>
    </lineage>
</organism>
<dbReference type="Pfam" id="PF14591">
    <property type="entry name" value="AF0941-like"/>
    <property type="match status" value="1"/>
</dbReference>
<name>A0A1V9VCY6_9BACT</name>
<dbReference type="Proteomes" id="UP000192599">
    <property type="component" value="Unassembled WGS sequence"/>
</dbReference>
<feature type="coiled-coil region" evidence="1">
    <location>
        <begin position="29"/>
        <end position="66"/>
    </location>
</feature>